<evidence type="ECO:0000313" key="1">
    <source>
        <dbReference type="EMBL" id="ACR69583.1"/>
    </source>
</evidence>
<reference evidence="1 2" key="2">
    <citation type="journal article" date="2012" name="J. Bacteriol.">
        <title>Genome Sequence of Edwardsiella ictaluri 93-146, a Strain Associated with a Natural Channel Catfish Outbreak of Enteric Septicemia of Catfish.</title>
        <authorList>
            <person name="Williams M.L."/>
            <person name="Gillaspy A.F."/>
            <person name="Dyer D.W."/>
            <person name="Thune R.L."/>
            <person name="Waldbieser G.C."/>
            <person name="Schuster S.C."/>
            <person name="Gipson J."/>
            <person name="Zaitshik J."/>
            <person name="Landry C."/>
            <person name="Banes M.M."/>
            <person name="Lawrence M.L."/>
        </authorList>
    </citation>
    <scope>NUCLEOTIDE SEQUENCE [LARGE SCALE GENOMIC DNA]</scope>
    <source>
        <strain evidence="1 2">93-146</strain>
    </source>
</reference>
<organism evidence="1 2">
    <name type="scientific">Edwardsiella ictaluri (strain 93-146)</name>
    <dbReference type="NCBI Taxonomy" id="634503"/>
    <lineage>
        <taxon>Bacteria</taxon>
        <taxon>Pseudomonadati</taxon>
        <taxon>Pseudomonadota</taxon>
        <taxon>Gammaproteobacteria</taxon>
        <taxon>Enterobacterales</taxon>
        <taxon>Hafniaceae</taxon>
        <taxon>Edwardsiella</taxon>
    </lineage>
</organism>
<reference evidence="2" key="1">
    <citation type="submission" date="2009-03" db="EMBL/GenBank/DDBJ databases">
        <title>Complete genome sequence of Edwardsiella ictaluri 93-146.</title>
        <authorList>
            <person name="Williams M.L."/>
            <person name="Gillaspy A.F."/>
            <person name="Dyer D.W."/>
            <person name="Thune R.L."/>
            <person name="Waldbieser G.C."/>
            <person name="Schuster S.C."/>
            <person name="Gipson J."/>
            <person name="Zaitshik J."/>
            <person name="Landry C."/>
            <person name="Lawrence M.L."/>
        </authorList>
    </citation>
    <scope>NUCLEOTIDE SEQUENCE [LARGE SCALE GENOMIC DNA]</scope>
    <source>
        <strain evidence="2">93-146</strain>
    </source>
</reference>
<dbReference type="AlphaFoldDB" id="C5BAA3"/>
<gene>
    <name evidence="1" type="ordered locus">NT01EI_2413</name>
</gene>
<proteinExistence type="predicted"/>
<name>C5BAA3_EDWI9</name>
<accession>C5BAA3</accession>
<dbReference type="EMBL" id="CP001600">
    <property type="protein sequence ID" value="ACR69583.1"/>
    <property type="molecule type" value="Genomic_DNA"/>
</dbReference>
<dbReference type="Proteomes" id="UP000001485">
    <property type="component" value="Chromosome"/>
</dbReference>
<sequence>MPLRHIYWAHTDHVDYRLVCTRITPPTGVNSNATGMANTNFNVFFYYGSKSYTS</sequence>
<dbReference type="HOGENOM" id="CLU_3042921_0_0_6"/>
<protein>
    <submittedName>
        <fullName evidence="1">Uncharacterized protein</fullName>
    </submittedName>
</protein>
<dbReference type="KEGG" id="eic:NT01EI_2413"/>
<evidence type="ECO:0000313" key="2">
    <source>
        <dbReference type="Proteomes" id="UP000001485"/>
    </source>
</evidence>